<keyword evidence="2" id="KW-1185">Reference proteome</keyword>
<evidence type="ECO:0000313" key="1">
    <source>
        <dbReference type="EMBL" id="ORX33821.1"/>
    </source>
</evidence>
<reference evidence="1 2" key="1">
    <citation type="submission" date="2017-03" db="EMBL/GenBank/DDBJ databases">
        <title>Widespread Adenine N6-methylation of Active Genes in Fungi.</title>
        <authorList>
            <consortium name="DOE Joint Genome Institute"/>
            <person name="Mondo S.J."/>
            <person name="Dannebaum R.O."/>
            <person name="Kuo R.C."/>
            <person name="Louie K.B."/>
            <person name="Bewick A.J."/>
            <person name="Labutti K."/>
            <person name="Haridas S."/>
            <person name="Kuo A."/>
            <person name="Salamov A."/>
            <person name="Ahrendt S.R."/>
            <person name="Lau R."/>
            <person name="Bowen B.P."/>
            <person name="Lipzen A."/>
            <person name="Sullivan W."/>
            <person name="Andreopoulos W.B."/>
            <person name="Clum A."/>
            <person name="Lindquist E."/>
            <person name="Daum C."/>
            <person name="Northen T.R."/>
            <person name="Ramamoorthy G."/>
            <person name="Schmitz R.J."/>
            <person name="Gryganskyi A."/>
            <person name="Culley D."/>
            <person name="Magnuson J."/>
            <person name="James T.Y."/>
            <person name="O'Malley M.A."/>
            <person name="Stajich J.E."/>
            <person name="Spatafora J.W."/>
            <person name="Visel A."/>
            <person name="Grigoriev I.V."/>
        </authorList>
    </citation>
    <scope>NUCLEOTIDE SEQUENCE [LARGE SCALE GENOMIC DNA]</scope>
    <source>
        <strain evidence="1 2">NRRL Y-17943</strain>
    </source>
</reference>
<dbReference type="RefSeq" id="XP_021868120.1">
    <property type="nucleotide sequence ID" value="XM_022017151.1"/>
</dbReference>
<gene>
    <name evidence="1" type="ORF">BD324DRAFT_638726</name>
</gene>
<name>A0A1Y1U722_9TREE</name>
<dbReference type="AlphaFoldDB" id="A0A1Y1U722"/>
<dbReference type="Proteomes" id="UP000193218">
    <property type="component" value="Unassembled WGS sequence"/>
</dbReference>
<dbReference type="OrthoDB" id="58416at2759"/>
<dbReference type="GeneID" id="33558960"/>
<dbReference type="InParanoid" id="A0A1Y1U722"/>
<proteinExistence type="predicted"/>
<dbReference type="EMBL" id="NBSH01000017">
    <property type="protein sequence ID" value="ORX33821.1"/>
    <property type="molecule type" value="Genomic_DNA"/>
</dbReference>
<evidence type="ECO:0000313" key="2">
    <source>
        <dbReference type="Proteomes" id="UP000193218"/>
    </source>
</evidence>
<organism evidence="1 2">
    <name type="scientific">Kockovaella imperatae</name>
    <dbReference type="NCBI Taxonomy" id="4999"/>
    <lineage>
        <taxon>Eukaryota</taxon>
        <taxon>Fungi</taxon>
        <taxon>Dikarya</taxon>
        <taxon>Basidiomycota</taxon>
        <taxon>Agaricomycotina</taxon>
        <taxon>Tremellomycetes</taxon>
        <taxon>Tremellales</taxon>
        <taxon>Cuniculitremaceae</taxon>
        <taxon>Kockovaella</taxon>
    </lineage>
</organism>
<accession>A0A1Y1U722</accession>
<comment type="caution">
    <text evidence="1">The sequence shown here is derived from an EMBL/GenBank/DDBJ whole genome shotgun (WGS) entry which is preliminary data.</text>
</comment>
<dbReference type="STRING" id="4999.A0A1Y1U722"/>
<protein>
    <submittedName>
        <fullName evidence="1">Uncharacterized protein</fullName>
    </submittedName>
</protein>
<sequence length="163" mass="18735">MEATWLYLTRVRAALTGAAKHPSPVPEPSADVQAIDLVKEYNLDTAKPFDPQALQRHLDTWIPELMHHLAEEIGTLGPNMTEKVGEEDLVKLDTLIKERLLQYDPAWFLCSAYATMPIEEAKENLKLPMLVRRLMIPFWWGSKYWGMWLYCDFPENLTFAGTA</sequence>